<feature type="repeat" description="WD" evidence="3">
    <location>
        <begin position="1213"/>
        <end position="1254"/>
    </location>
</feature>
<organism evidence="8 9">
    <name type="scientific">Anabaena cylindrica (strain ATCC 27899 / PCC 7122)</name>
    <dbReference type="NCBI Taxonomy" id="272123"/>
    <lineage>
        <taxon>Bacteria</taxon>
        <taxon>Bacillati</taxon>
        <taxon>Cyanobacteriota</taxon>
        <taxon>Cyanophyceae</taxon>
        <taxon>Nostocales</taxon>
        <taxon>Nostocaceae</taxon>
        <taxon>Anabaena</taxon>
    </lineage>
</organism>
<dbReference type="eggNOG" id="COG1122">
    <property type="taxonomic scope" value="Bacteria"/>
</dbReference>
<feature type="repeat" description="WD" evidence="3">
    <location>
        <begin position="1463"/>
        <end position="1504"/>
    </location>
</feature>
<dbReference type="InterPro" id="IPR019775">
    <property type="entry name" value="WD40_repeat_CS"/>
</dbReference>
<dbReference type="Pfam" id="PF12770">
    <property type="entry name" value="CHAT"/>
    <property type="match status" value="1"/>
</dbReference>
<dbReference type="InterPro" id="IPR024983">
    <property type="entry name" value="CHAT_dom"/>
</dbReference>
<feature type="repeat" description="WD" evidence="3">
    <location>
        <begin position="1295"/>
        <end position="1336"/>
    </location>
</feature>
<feature type="repeat" description="WD" evidence="3">
    <location>
        <begin position="966"/>
        <end position="1000"/>
    </location>
</feature>
<feature type="domain" description="Novel STAND NTPase 1" evidence="5">
    <location>
        <begin position="455"/>
        <end position="821"/>
    </location>
</feature>
<keyword evidence="9" id="KW-1185">Reference proteome</keyword>
<dbReference type="Gene3D" id="2.130.10.10">
    <property type="entry name" value="YVTN repeat-like/Quinoprotein amine dehydrogenase"/>
    <property type="match status" value="4"/>
</dbReference>
<protein>
    <submittedName>
        <fullName evidence="8">WD-40 repeat-containing protein</fullName>
    </submittedName>
</protein>
<keyword evidence="1 3" id="KW-0853">WD repeat</keyword>
<dbReference type="Pfam" id="PF23414">
    <property type="entry name" value="Beta-prop_EML_2"/>
    <property type="match status" value="1"/>
</dbReference>
<accession>K9ZFD9</accession>
<feature type="repeat" description="WD" evidence="3">
    <location>
        <begin position="1007"/>
        <end position="1041"/>
    </location>
</feature>
<feature type="repeat" description="WD" evidence="3">
    <location>
        <begin position="1504"/>
        <end position="1538"/>
    </location>
</feature>
<dbReference type="InterPro" id="IPR050505">
    <property type="entry name" value="WDR55/POC1"/>
</dbReference>
<dbReference type="PANTHER" id="PTHR44019:SF8">
    <property type="entry name" value="POC1 CENTRIOLAR PROTEIN HOMOLOG"/>
    <property type="match status" value="1"/>
</dbReference>
<feature type="repeat" description="WD" evidence="3">
    <location>
        <begin position="1421"/>
        <end position="1462"/>
    </location>
</feature>
<dbReference type="PATRIC" id="fig|272123.3.peg.2676"/>
<feature type="repeat" description="WD" evidence="3">
    <location>
        <begin position="1171"/>
        <end position="1212"/>
    </location>
</feature>
<dbReference type="Gene3D" id="3.40.50.300">
    <property type="entry name" value="P-loop containing nucleotide triphosphate hydrolases"/>
    <property type="match status" value="1"/>
</dbReference>
<dbReference type="PANTHER" id="PTHR44019">
    <property type="entry name" value="WD REPEAT-CONTAINING PROTEIN 55"/>
    <property type="match status" value="1"/>
</dbReference>
<feature type="repeat" description="WD" evidence="3">
    <location>
        <begin position="1130"/>
        <end position="1164"/>
    </location>
</feature>
<dbReference type="HOGENOM" id="CLU_002352_0_0_3"/>
<sequence>MNIFEITIQRKSGDNWPIVVEHSRPGELLPLRSEGSLKLTSENLQQLTSLLGQTQDYGTLLGKALFKDEIRDAFVGAVRESQEALRMLLFIEASDKELRNLRWEKLCAPIDGDWQLLALNQRVPFSFYIPAITDRRFPPIGRRDLKALVLVASPSDSKKYKLADFDVVANVNSVKTALGEIPCDVLATVDGAIGLPTLDELCSQLTDRTKQYTLLHFVSHGRVMDDGETLLYWSKADNTVEVVTATRLVERLKPLRGAKGLPHFTFLCTCESASPDAEGALGGLGQRLVRDLGMPAVIAMTEKVTVKTAQAFIEKFYFQLRASGEVDSALHEATAALAERGDVTVPALFSRLGGRPLFSDQLDRKLTNAEIADGLERLQKLLPERAPTRQKILETAAQKLGNSLGADITALSKQALEEREQALAEVNNLCEQVIDLSFNALALSQQPPTYDSRCPFLGLYPFREKNREFFFGREQLIAQLQEKLTEHNFLAVLGASGSGKSSVVLAGLIPLLQEKQPGLVMAYMTPSNQPTEKLQITLSQVKDQSSILVIDQFEELFTLCTDESVRVAFIQQLLKLTQQQKVVMTMRADFWGECAPYRQLKELMETRQKLIGPMDTSELRKAMEMQAAQVGLRFEAGLSNTILDDVQGEPGAMPLLQHAMLEMWKRRHGRWLRAEEYAAIGGVNMAIAQTADDVYHTLSLPEQDQVKNIFIRLTRLDENALQGENRRDTRRRVWLDELVPAGGDLILIKELVNRLAGEGARLVVTSVDGSSNREEVEVAHEALIRHWPRLLNWLDENRISLQLRETIRQAALEWEQEQKDENYLVHRGGRLEDAQVLSKHAGFLNQLEADYVNACVELRQRQEQEKEAHRRREVRTAWGVAGGAVVALIVSAGLGLWALREKQTAKISQAEVNSQYSLSLLEDNQDLDALVEVIKAGNILKANNQTQPVVMKALQKVVYGVRERNVFKHEGAIKSVIFSPDGKTLVSAGDDKTFKLWDLKGNVLQTFSGHEDAVTSVVFSPQGNTLASVGNDKTVKLWDLKGNLLLTLSEDKHQIETVVFSPDGEILATVSDHKIVKLWDLKGKLLETLSWPDDPVKMVVFSPKADTLATVSNQNIVKFWDLKRNLLQTFKDSDEQVTNVVFSPDGQTLATASEGKTVKLWDLNGKKLRTFKGHEDQVTTIVFSPDGQTLATGSEDTTIKLWNVKTAKKLQSFNRHQALIKNVIFSPDGKTLASVSDDKTVKLWDLQGNELQTLKDQEFGFSSVVFSPDGHYLATGSYDKTVKLWDLKGKQLQTLKGHQQGVRSAVFSPDGQSLATASDDKTIKLWDVNNGKLRQTLKGHQNKVTSVVFSPDGQRLASASDDKTVKLWDLKNGKEPQIFKGHKNRVTSVVFSPNGKTLATASNDKTAILWDLKNGKEPQIFKGHTNKVTSVVFSPNGETLASASDDKTVILWDLKNGKEPQIFKGHKKQVISVVFSPDGQHLASASYDQTVKIWDLNGNEIQTLSGHRESLTSVIFSPNGKIIASASYDNTVILWKLDELTLDSLLTSACGWTRDYFNNSVVVDNSDKHLCDRIVNSR</sequence>
<reference evidence="9" key="1">
    <citation type="journal article" date="2013" name="Proc. Natl. Acad. Sci. U.S.A.">
        <title>Improving the coverage of the cyanobacterial phylum using diversity-driven genome sequencing.</title>
        <authorList>
            <person name="Shih P.M."/>
            <person name="Wu D."/>
            <person name="Latifi A."/>
            <person name="Axen S.D."/>
            <person name="Fewer D.P."/>
            <person name="Talla E."/>
            <person name="Calteau A."/>
            <person name="Cai F."/>
            <person name="Tandeau de Marsac N."/>
            <person name="Rippka R."/>
            <person name="Herdman M."/>
            <person name="Sivonen K."/>
            <person name="Coursin T."/>
            <person name="Laurent T."/>
            <person name="Goodwin L."/>
            <person name="Nolan M."/>
            <person name="Davenport K.W."/>
            <person name="Han C.S."/>
            <person name="Rubin E.M."/>
            <person name="Eisen J.A."/>
            <person name="Woyke T."/>
            <person name="Gugger M."/>
            <person name="Kerfeld C.A."/>
        </authorList>
    </citation>
    <scope>NUCLEOTIDE SEQUENCE [LARGE SCALE GENOMIC DNA]</scope>
    <source>
        <strain evidence="9">ATCC 27899 / PCC 7122</strain>
    </source>
</reference>
<dbReference type="STRING" id="272123.Anacy_2457"/>
<dbReference type="InterPro" id="IPR020472">
    <property type="entry name" value="WD40_PAC1"/>
</dbReference>
<evidence type="ECO:0000256" key="1">
    <source>
        <dbReference type="ARBA" id="ARBA00022574"/>
    </source>
</evidence>
<feature type="repeat" description="WD" evidence="3">
    <location>
        <begin position="1379"/>
        <end position="1420"/>
    </location>
</feature>
<feature type="repeat" description="WD" evidence="3">
    <location>
        <begin position="1254"/>
        <end position="1295"/>
    </location>
</feature>
<dbReference type="Pfam" id="PF23389">
    <property type="entry name" value="Beta-prop_WDR19_1st"/>
    <property type="match status" value="1"/>
</dbReference>
<dbReference type="SUPFAM" id="SSF52540">
    <property type="entry name" value="P-loop containing nucleoside triphosphate hydrolases"/>
    <property type="match status" value="1"/>
</dbReference>
<feature type="domain" description="WDR19 first beta-propeller" evidence="6">
    <location>
        <begin position="1104"/>
        <end position="1254"/>
    </location>
</feature>
<dbReference type="InterPro" id="IPR049052">
    <property type="entry name" value="nSTAND1"/>
</dbReference>
<dbReference type="eggNOG" id="COG2319">
    <property type="taxonomic scope" value="Bacteria"/>
</dbReference>
<dbReference type="PROSITE" id="PS50294">
    <property type="entry name" value="WD_REPEATS_REGION"/>
    <property type="match status" value="13"/>
</dbReference>
<feature type="domain" description="EML-like second beta-propeller" evidence="7">
    <location>
        <begin position="1266"/>
        <end position="1417"/>
    </location>
</feature>
<dbReference type="Pfam" id="PF20703">
    <property type="entry name" value="nSTAND1"/>
    <property type="match status" value="1"/>
</dbReference>
<evidence type="ECO:0000259" key="5">
    <source>
        <dbReference type="Pfam" id="PF20703"/>
    </source>
</evidence>
<evidence type="ECO:0000259" key="6">
    <source>
        <dbReference type="Pfam" id="PF23389"/>
    </source>
</evidence>
<feature type="domain" description="CHAT" evidence="4">
    <location>
        <begin position="56"/>
        <end position="339"/>
    </location>
</feature>
<dbReference type="InterPro" id="IPR057855">
    <property type="entry name" value="Beta-prop_WDR19_1st"/>
</dbReference>
<dbReference type="InterPro" id="IPR001680">
    <property type="entry name" value="WD40_rpt"/>
</dbReference>
<keyword evidence="2" id="KW-0677">Repeat</keyword>
<feature type="repeat" description="WD" evidence="3">
    <location>
        <begin position="1048"/>
        <end position="1082"/>
    </location>
</feature>
<dbReference type="RefSeq" id="WP_015214542.1">
    <property type="nucleotide sequence ID" value="NC_019771.1"/>
</dbReference>
<dbReference type="SUPFAM" id="SSF50978">
    <property type="entry name" value="WD40 repeat-like"/>
    <property type="match status" value="2"/>
</dbReference>
<proteinExistence type="predicted"/>
<gene>
    <name evidence="8" type="ordered locus">Anacy_2457</name>
</gene>
<dbReference type="InterPro" id="IPR027417">
    <property type="entry name" value="P-loop_NTPase"/>
</dbReference>
<evidence type="ECO:0000313" key="9">
    <source>
        <dbReference type="Proteomes" id="UP000010474"/>
    </source>
</evidence>
<dbReference type="InterPro" id="IPR055442">
    <property type="entry name" value="Beta-prop_EML-like_2nd"/>
</dbReference>
<feature type="repeat" description="WD" evidence="3">
    <location>
        <begin position="1337"/>
        <end position="1378"/>
    </location>
</feature>
<dbReference type="PROSITE" id="PS00678">
    <property type="entry name" value="WD_REPEATS_1"/>
    <property type="match status" value="9"/>
</dbReference>
<evidence type="ECO:0000256" key="3">
    <source>
        <dbReference type="PROSITE-ProRule" id="PRU00221"/>
    </source>
</evidence>
<evidence type="ECO:0000256" key="2">
    <source>
        <dbReference type="ARBA" id="ARBA00022737"/>
    </source>
</evidence>
<dbReference type="InterPro" id="IPR015943">
    <property type="entry name" value="WD40/YVTN_repeat-like_dom_sf"/>
</dbReference>
<evidence type="ECO:0000313" key="8">
    <source>
        <dbReference type="EMBL" id="AFZ57906.1"/>
    </source>
</evidence>
<dbReference type="PROSITE" id="PS50082">
    <property type="entry name" value="WD_REPEATS_2"/>
    <property type="match status" value="14"/>
</dbReference>
<dbReference type="CDD" id="cd00200">
    <property type="entry name" value="WD40"/>
    <property type="match status" value="2"/>
</dbReference>
<name>K9ZFD9_ANACC</name>
<evidence type="ECO:0000259" key="4">
    <source>
        <dbReference type="Pfam" id="PF12770"/>
    </source>
</evidence>
<dbReference type="InterPro" id="IPR036322">
    <property type="entry name" value="WD40_repeat_dom_sf"/>
</dbReference>
<dbReference type="Pfam" id="PF00400">
    <property type="entry name" value="WD40"/>
    <property type="match status" value="5"/>
</dbReference>
<dbReference type="SMART" id="SM00320">
    <property type="entry name" value="WD40"/>
    <property type="match status" value="14"/>
</dbReference>
<dbReference type="PRINTS" id="PR00320">
    <property type="entry name" value="GPROTEINBRPT"/>
</dbReference>
<dbReference type="EMBL" id="CP003659">
    <property type="protein sequence ID" value="AFZ57906.1"/>
    <property type="molecule type" value="Genomic_DNA"/>
</dbReference>
<dbReference type="KEGG" id="acy:Anacy_2457"/>
<dbReference type="Proteomes" id="UP000010474">
    <property type="component" value="Chromosome"/>
</dbReference>
<evidence type="ECO:0000259" key="7">
    <source>
        <dbReference type="Pfam" id="PF23414"/>
    </source>
</evidence>
<feature type="repeat" description="WD" evidence="3">
    <location>
        <begin position="1089"/>
        <end position="1123"/>
    </location>
</feature>